<dbReference type="STRING" id="542762.A0A4S4F2F2"/>
<name>A0A4S4F2F2_CAMSN</name>
<organism evidence="2 3">
    <name type="scientific">Camellia sinensis var. sinensis</name>
    <name type="common">China tea</name>
    <dbReference type="NCBI Taxonomy" id="542762"/>
    <lineage>
        <taxon>Eukaryota</taxon>
        <taxon>Viridiplantae</taxon>
        <taxon>Streptophyta</taxon>
        <taxon>Embryophyta</taxon>
        <taxon>Tracheophyta</taxon>
        <taxon>Spermatophyta</taxon>
        <taxon>Magnoliopsida</taxon>
        <taxon>eudicotyledons</taxon>
        <taxon>Gunneridae</taxon>
        <taxon>Pentapetalae</taxon>
        <taxon>asterids</taxon>
        <taxon>Ericales</taxon>
        <taxon>Theaceae</taxon>
        <taxon>Camellia</taxon>
    </lineage>
</organism>
<feature type="region of interest" description="Disordered" evidence="1">
    <location>
        <begin position="388"/>
        <end position="409"/>
    </location>
</feature>
<feature type="compositionally biased region" description="Basic and acidic residues" evidence="1">
    <location>
        <begin position="683"/>
        <end position="692"/>
    </location>
</feature>
<accession>A0A4S4F2F2</accession>
<evidence type="ECO:0000313" key="2">
    <source>
        <dbReference type="EMBL" id="THG23671.1"/>
    </source>
</evidence>
<evidence type="ECO:0000256" key="1">
    <source>
        <dbReference type="SAM" id="MobiDB-lite"/>
    </source>
</evidence>
<dbReference type="PANTHER" id="PTHR34962:SF1">
    <property type="entry name" value="EMBRYO DEFECTIVE 1703-RELATED"/>
    <property type="match status" value="1"/>
</dbReference>
<comment type="caution">
    <text evidence="2">The sequence shown here is derived from an EMBL/GenBank/DDBJ whole genome shotgun (WGS) entry which is preliminary data.</text>
</comment>
<reference evidence="2 3" key="1">
    <citation type="journal article" date="2018" name="Proc. Natl. Acad. Sci. U.S.A.">
        <title>Draft genome sequence of Camellia sinensis var. sinensis provides insights into the evolution of the tea genome and tea quality.</title>
        <authorList>
            <person name="Wei C."/>
            <person name="Yang H."/>
            <person name="Wang S."/>
            <person name="Zhao J."/>
            <person name="Liu C."/>
            <person name="Gao L."/>
            <person name="Xia E."/>
            <person name="Lu Y."/>
            <person name="Tai Y."/>
            <person name="She G."/>
            <person name="Sun J."/>
            <person name="Cao H."/>
            <person name="Tong W."/>
            <person name="Gao Q."/>
            <person name="Li Y."/>
            <person name="Deng W."/>
            <person name="Jiang X."/>
            <person name="Wang W."/>
            <person name="Chen Q."/>
            <person name="Zhang S."/>
            <person name="Li H."/>
            <person name="Wu J."/>
            <person name="Wang P."/>
            <person name="Li P."/>
            <person name="Shi C."/>
            <person name="Zheng F."/>
            <person name="Jian J."/>
            <person name="Huang B."/>
            <person name="Shan D."/>
            <person name="Shi M."/>
            <person name="Fang C."/>
            <person name="Yue Y."/>
            <person name="Li F."/>
            <person name="Li D."/>
            <person name="Wei S."/>
            <person name="Han B."/>
            <person name="Jiang C."/>
            <person name="Yin Y."/>
            <person name="Xia T."/>
            <person name="Zhang Z."/>
            <person name="Bennetzen J.L."/>
            <person name="Zhao S."/>
            <person name="Wan X."/>
        </authorList>
    </citation>
    <scope>NUCLEOTIDE SEQUENCE [LARGE SCALE GENOMIC DNA]</scope>
    <source>
        <strain evidence="3">cv. Shuchazao</strain>
        <tissue evidence="2">Leaf</tissue>
    </source>
</reference>
<feature type="compositionally biased region" description="Basic and acidic residues" evidence="1">
    <location>
        <begin position="974"/>
        <end position="991"/>
    </location>
</feature>
<protein>
    <submittedName>
        <fullName evidence="2">Uncharacterized protein</fullName>
    </submittedName>
</protein>
<feature type="compositionally biased region" description="Low complexity" evidence="1">
    <location>
        <begin position="784"/>
        <end position="800"/>
    </location>
</feature>
<sequence length="1297" mass="146760">MEALNPTIPSKPQFFSSLSIFSPKYSLRTWKKKNLYRFNIPNSKIPLYPPFSASKLRISAHFGRPTNRRNSLRKKLIEEQQQQVRHRSQNPVLDYDNSEIYYSNLGNDSVEKSKFSSNYGVSEGSVDSDSIEELKSKGLGESVLWNKLESWVDQYKNDSEFWGIGFNPIFTVFQDSGGNVERVVVNEDEILRRSGIEMEMYKKSEIEDLTEVNSKISHAKFLAREMENGNCVFSKSSSIAKFIVSGKHRGFDNAIWGLALRPGLSLKLPRIGIMVLCGLFVFWAMKAIFSGGKEKVEYTRLEKEIMRRKMKARKEKDKLVTGSVEVIQDPMEPQIERPRLNEQDLMNSITKVKASSNNTLALHESSSDRAVSKDLDSKIQEIRAMARQAREIERRDPSPSDTDGGDDLTVNELTDEKEVVKQHGVVVILPNDLSIEYSGQIRGVNGTSTPMSFNDVENNDTEFSEEVLVENIDTQTSSTSSMKVSNDGESTTREGVVSLPNGLSNEDSDQVEGDDGTLTPKFNDLKNNDARFGEEVLLENSGTQTASTSIMKVSNDGESTIQDVINRESAVNISDTTNVSQSSNTFESHSRKLKRSFGTKPRVIRSVKEAREFLSQKRNKQEPNQEYQEKTVPEGAAILSIEREKDTNSNGRKGIDKDNEVSGTTILDGTPDFAPAINAGKDSALKRKESVPAEKSGPQAADEGCKEGPSVLALIKGKEKWDSNTSLGLDKDNKIFQSTILRGPSNSASAASAFGDSTRKIMDGDPEDVEGGYRVDDLQKPPTSSVNESNSRSSEKISSVNKESWMEKNFHQLEPVVKKIEGGFRDNYMVAREKVKQELDTNFEMIQSKFDEDDAELDWMKDDRLREIVFQVRENELAGRDPFYLMDDEDKLGFFKGLERKVEKENEKLSSLHEYLHSNIENLDYGADGISMYDPPEKIIPRWKGPPLDRKPEFLNNFAEQRATLSARNFSNSDIERKDGQNFPQKSKEPPANENVQLTSAVNNQNTKILEGNSRSPKTVIEGSDGSVRAGKKSGKEYWQHTKKWSRGFLESYNAEADPETKAIMKDIGKDLDRWITEKEIEEAADLMDKISERGRKFIDKKLNKVKREMELFGPQAVMSKYREYAEEKEEDYLWWLDLPFVLCIELYTHENGEQKVGFYSLEMAEDLELDPKQYHVIAFEDPGDCKNLCYIMQAHMEMIGNGNAFVVARPPKDAFREAKANGLSVTVIRKGVLQLNVDQTLEEVEEQITEIGTKIYHDKIMREQSVDISALTKGVFGAMKPSKRRRSRRKLKKHTK</sequence>
<feature type="region of interest" description="Disordered" evidence="1">
    <location>
        <begin position="1015"/>
        <end position="1035"/>
    </location>
</feature>
<feature type="compositionally biased region" description="Polar residues" evidence="1">
    <location>
        <begin position="474"/>
        <end position="489"/>
    </location>
</feature>
<dbReference type="EMBL" id="SDRB02000212">
    <property type="protein sequence ID" value="THG23671.1"/>
    <property type="molecule type" value="Genomic_DNA"/>
</dbReference>
<gene>
    <name evidence="2" type="ORF">TEA_016703</name>
</gene>
<evidence type="ECO:0000313" key="3">
    <source>
        <dbReference type="Proteomes" id="UP000306102"/>
    </source>
</evidence>
<proteinExistence type="predicted"/>
<feature type="compositionally biased region" description="Basic and acidic residues" evidence="1">
    <location>
        <begin position="388"/>
        <end position="398"/>
    </location>
</feature>
<dbReference type="Proteomes" id="UP000306102">
    <property type="component" value="Unassembled WGS sequence"/>
</dbReference>
<dbReference type="PANTHER" id="PTHR34962">
    <property type="entry name" value="EMBRYO DEFECTIVE 1703-RELATED"/>
    <property type="match status" value="1"/>
</dbReference>
<feature type="region of interest" description="Disordered" evidence="1">
    <location>
        <begin position="745"/>
        <end position="800"/>
    </location>
</feature>
<keyword evidence="3" id="KW-1185">Reference proteome</keyword>
<feature type="region of interest" description="Disordered" evidence="1">
    <location>
        <begin position="966"/>
        <end position="993"/>
    </location>
</feature>
<feature type="region of interest" description="Disordered" evidence="1">
    <location>
        <begin position="683"/>
        <end position="706"/>
    </location>
</feature>
<feature type="region of interest" description="Disordered" evidence="1">
    <location>
        <begin position="474"/>
        <end position="513"/>
    </location>
</feature>